<evidence type="ECO:0000313" key="1">
    <source>
        <dbReference type="EMBL" id="EED86946.1"/>
    </source>
</evidence>
<reference evidence="1 2" key="1">
    <citation type="journal article" date="2004" name="Science">
        <title>The genome of the diatom Thalassiosira pseudonana: ecology, evolution, and metabolism.</title>
        <authorList>
            <person name="Armbrust E.V."/>
            <person name="Berges J.A."/>
            <person name="Bowler C."/>
            <person name="Green B.R."/>
            <person name="Martinez D."/>
            <person name="Putnam N.H."/>
            <person name="Zhou S."/>
            <person name="Allen A.E."/>
            <person name="Apt K.E."/>
            <person name="Bechner M."/>
            <person name="Brzezinski M.A."/>
            <person name="Chaal B.K."/>
            <person name="Chiovitti A."/>
            <person name="Davis A.K."/>
            <person name="Demarest M.S."/>
            <person name="Detter J.C."/>
            <person name="Glavina T."/>
            <person name="Goodstein D."/>
            <person name="Hadi M.Z."/>
            <person name="Hellsten U."/>
            <person name="Hildebrand M."/>
            <person name="Jenkins B.D."/>
            <person name="Jurka J."/>
            <person name="Kapitonov V.V."/>
            <person name="Kroger N."/>
            <person name="Lau W.W."/>
            <person name="Lane T.W."/>
            <person name="Larimer F.W."/>
            <person name="Lippmeier J.C."/>
            <person name="Lucas S."/>
            <person name="Medina M."/>
            <person name="Montsant A."/>
            <person name="Obornik M."/>
            <person name="Parker M.S."/>
            <person name="Palenik B."/>
            <person name="Pazour G.J."/>
            <person name="Richardson P.M."/>
            <person name="Rynearson T.A."/>
            <person name="Saito M.A."/>
            <person name="Schwartz D.C."/>
            <person name="Thamatrakoln K."/>
            <person name="Valentin K."/>
            <person name="Vardi A."/>
            <person name="Wilkerson F.P."/>
            <person name="Rokhsar D.S."/>
        </authorList>
    </citation>
    <scope>NUCLEOTIDE SEQUENCE [LARGE SCALE GENOMIC DNA]</scope>
    <source>
        <strain evidence="1 2">CCMP1335</strain>
    </source>
</reference>
<accession>B8LCR5</accession>
<organism evidence="1 2">
    <name type="scientific">Thalassiosira pseudonana</name>
    <name type="common">Marine diatom</name>
    <name type="synonym">Cyclotella nana</name>
    <dbReference type="NCBI Taxonomy" id="35128"/>
    <lineage>
        <taxon>Eukaryota</taxon>
        <taxon>Sar</taxon>
        <taxon>Stramenopiles</taxon>
        <taxon>Ochrophyta</taxon>
        <taxon>Bacillariophyta</taxon>
        <taxon>Coscinodiscophyceae</taxon>
        <taxon>Thalassiosirophycidae</taxon>
        <taxon>Thalassiosirales</taxon>
        <taxon>Thalassiosiraceae</taxon>
        <taxon>Thalassiosira</taxon>
    </lineage>
</organism>
<dbReference type="KEGG" id="tps:THAPSDRAFT_10472"/>
<proteinExistence type="predicted"/>
<dbReference type="HOGENOM" id="CLU_611812_0_0_1"/>
<dbReference type="InParanoid" id="B8LCR5"/>
<sequence length="448" mass="51005">MMNMQHEYFFNASTSKKDKSNIGTTRHVQSHRNVSLDECGRRLTPHRKNGDAEYAVCSEEHRRAVEFCSSGEHNLVLDRADADYRSLLPRPLVRPYSLTKQIKGGVYFPQCQNVDAFLQSIKLGQRHHLGMGYYNNTEIEERGSSLDSYPSKFVPGNCFVPLLPPSAEDTCNILNQFSHVIFHGDSLTRHLRQAMYMSMRGDYTMGGIPTTNQMTRESCVCDGQFSENALCRTFDEYFTNIVQPSKDVPGEAICRNLNGPNNNAFFFGKADNWGESSNIDWDGINCTREDYRGVLLFLQGGLHFKSKPQPTFDKVIEPVITHPKYQECLRRGKILTIWSGLQSISPESAKKYPHQSRENALLFNEEIFRLLLSRNDVHLGTDLLIVDWLNMTADAQSSDGVHYLTDVNLAKAAQILYIAEQWQLMRKMNKEEHQLLSLSERDGTEAVG</sequence>
<dbReference type="Proteomes" id="UP000001449">
    <property type="component" value="Chromosome 16"/>
</dbReference>
<reference evidence="1 2" key="2">
    <citation type="journal article" date="2008" name="Nature">
        <title>The Phaeodactylum genome reveals the evolutionary history of diatom genomes.</title>
        <authorList>
            <person name="Bowler C."/>
            <person name="Allen A.E."/>
            <person name="Badger J.H."/>
            <person name="Grimwood J."/>
            <person name="Jabbari K."/>
            <person name="Kuo A."/>
            <person name="Maheswari U."/>
            <person name="Martens C."/>
            <person name="Maumus F."/>
            <person name="Otillar R.P."/>
            <person name="Rayko E."/>
            <person name="Salamov A."/>
            <person name="Vandepoele K."/>
            <person name="Beszteri B."/>
            <person name="Gruber A."/>
            <person name="Heijde M."/>
            <person name="Katinka M."/>
            <person name="Mock T."/>
            <person name="Valentin K."/>
            <person name="Verret F."/>
            <person name="Berges J.A."/>
            <person name="Brownlee C."/>
            <person name="Cadoret J.P."/>
            <person name="Chiovitti A."/>
            <person name="Choi C.J."/>
            <person name="Coesel S."/>
            <person name="De Martino A."/>
            <person name="Detter J.C."/>
            <person name="Durkin C."/>
            <person name="Falciatore A."/>
            <person name="Fournet J."/>
            <person name="Haruta M."/>
            <person name="Huysman M.J."/>
            <person name="Jenkins B.D."/>
            <person name="Jiroutova K."/>
            <person name="Jorgensen R.E."/>
            <person name="Joubert Y."/>
            <person name="Kaplan A."/>
            <person name="Kroger N."/>
            <person name="Kroth P.G."/>
            <person name="La Roche J."/>
            <person name="Lindquist E."/>
            <person name="Lommer M."/>
            <person name="Martin-Jezequel V."/>
            <person name="Lopez P.J."/>
            <person name="Lucas S."/>
            <person name="Mangogna M."/>
            <person name="McGinnis K."/>
            <person name="Medlin L.K."/>
            <person name="Montsant A."/>
            <person name="Oudot-Le Secq M.P."/>
            <person name="Napoli C."/>
            <person name="Obornik M."/>
            <person name="Parker M.S."/>
            <person name="Petit J.L."/>
            <person name="Porcel B.M."/>
            <person name="Poulsen N."/>
            <person name="Robison M."/>
            <person name="Rychlewski L."/>
            <person name="Rynearson T.A."/>
            <person name="Schmutz J."/>
            <person name="Shapiro H."/>
            <person name="Siaut M."/>
            <person name="Stanley M."/>
            <person name="Sussman M.R."/>
            <person name="Taylor A.R."/>
            <person name="Vardi A."/>
            <person name="von Dassow P."/>
            <person name="Vyverman W."/>
            <person name="Willis A."/>
            <person name="Wyrwicz L.S."/>
            <person name="Rokhsar D.S."/>
            <person name="Weissenbach J."/>
            <person name="Armbrust E.V."/>
            <person name="Green B.R."/>
            <person name="Van de Peer Y."/>
            <person name="Grigoriev I.V."/>
        </authorList>
    </citation>
    <scope>NUCLEOTIDE SEQUENCE [LARGE SCALE GENOMIC DNA]</scope>
    <source>
        <strain evidence="1 2">CCMP1335</strain>
    </source>
</reference>
<dbReference type="GeneID" id="7442560"/>
<protein>
    <submittedName>
        <fullName evidence="1">Uncharacterized protein</fullName>
    </submittedName>
</protein>
<keyword evidence="2" id="KW-1185">Reference proteome</keyword>
<name>B8LCR5_THAPS</name>
<dbReference type="OMA" id="CTIEDYK"/>
<dbReference type="EMBL" id="DS999417">
    <property type="protein sequence ID" value="EED86946.1"/>
    <property type="molecule type" value="Genomic_DNA"/>
</dbReference>
<gene>
    <name evidence="1" type="ORF">THAPSDRAFT_10472</name>
</gene>
<dbReference type="AlphaFoldDB" id="B8LCR5"/>
<evidence type="ECO:0000313" key="2">
    <source>
        <dbReference type="Proteomes" id="UP000001449"/>
    </source>
</evidence>
<dbReference type="RefSeq" id="XP_002296745.1">
    <property type="nucleotide sequence ID" value="XM_002296709.1"/>
</dbReference>
<dbReference type="PaxDb" id="35128-Thaps10472"/>